<dbReference type="SMART" id="SM00066">
    <property type="entry name" value="GAL4"/>
    <property type="match status" value="1"/>
</dbReference>
<evidence type="ECO:0000256" key="4">
    <source>
        <dbReference type="ARBA" id="ARBA00023242"/>
    </source>
</evidence>
<evidence type="ECO:0000313" key="8">
    <source>
        <dbReference type="Proteomes" id="UP000799750"/>
    </source>
</evidence>
<dbReference type="Pfam" id="PF00172">
    <property type="entry name" value="Zn_clus"/>
    <property type="match status" value="1"/>
</dbReference>
<dbReference type="InterPro" id="IPR036864">
    <property type="entry name" value="Zn2-C6_fun-type_DNA-bd_sf"/>
</dbReference>
<feature type="region of interest" description="Disordered" evidence="5">
    <location>
        <begin position="1"/>
        <end position="54"/>
    </location>
</feature>
<dbReference type="PANTHER" id="PTHR31069">
    <property type="entry name" value="OLEATE-ACTIVATED TRANSCRIPTION FACTOR 1-RELATED"/>
    <property type="match status" value="1"/>
</dbReference>
<dbReference type="Pfam" id="PF11951">
    <property type="entry name" value="Fungal_trans_2"/>
    <property type="match status" value="1"/>
</dbReference>
<evidence type="ECO:0000259" key="6">
    <source>
        <dbReference type="PROSITE" id="PS50048"/>
    </source>
</evidence>
<dbReference type="Gene3D" id="4.10.240.10">
    <property type="entry name" value="Zn(2)-C6 fungal-type DNA-binding domain"/>
    <property type="match status" value="1"/>
</dbReference>
<dbReference type="PROSITE" id="PS50048">
    <property type="entry name" value="ZN2_CY6_FUNGAL_2"/>
    <property type="match status" value="1"/>
</dbReference>
<evidence type="ECO:0000256" key="3">
    <source>
        <dbReference type="ARBA" id="ARBA00023163"/>
    </source>
</evidence>
<dbReference type="EMBL" id="MU004186">
    <property type="protein sequence ID" value="KAF2497426.1"/>
    <property type="molecule type" value="Genomic_DNA"/>
</dbReference>
<keyword evidence="4" id="KW-0539">Nucleus</keyword>
<proteinExistence type="predicted"/>
<dbReference type="CDD" id="cd00067">
    <property type="entry name" value="GAL4"/>
    <property type="match status" value="1"/>
</dbReference>
<sequence>MAMSSSATRPVEPQKPEPANSTAPRKRRRRAPATGAAEDCHACRKAQTKCDRKRPYCGPCIDLGKECSGYRTTLTWGVGVASRGKLRGLSTPVVQTPSQTSNARDSKTQTSSDKAASNRPTTSKADAQRTLNMQRSQSPASPVSYPPPQEFMHLDATSPIPIPSPTPSHLGWHIPGYGDHLDYTSHSGKMSRAHLNRGPLQRLHTSLAASYEDAGLSASTGSLSAYSDSDYPSPSEYPQTPEDFSFADHSIPPYHGLLMHEHTPMSSSENLLYQEAPRSYPVTDDMSSSISSDQSHHDYVEANAAPTGSYESSSYPDVFFEGEMGAGVHGFSHPGYAYLPTEGTSSNGSGVVSTQVSALTPSVPQNLYPSPASHLSQRTRYLLDYYDKFICPVLVAFDGPTNPYRMHVMHLAMRNEGLRNAIAALATNNIRMRGGIESHRLGFKQDHGASGLLPDHAYSKMTAEELRELHGEPSPEERVYKSTSIALLNAELADPIRAKDDSVLATILILCLFHVCDSGFSKFKTQLAGVQKLLSLRDRSVQSNFVGWIEVFFTWFDVMNSTVNDREAQVLGDSLDMMNLSTDLGALEHFSGCEGRLFKLIARLGRLNLLSQNRPVRDLSPENSTTPTQTPQPKKSGKDYYSLQFENLDGNGWGASLGDAPSIASTSPRGSISVTEEDPRAVFWIEWHDIRSRLQEWELESTGAQSCGATSSSLALSPAQAALLHISESFRYAALLYTERLAHPTVSSSALNIQNLVAQGLYHISQIGVTSCVNKFLLWPLFITGTECVDEQHRAIVRQRCVEIQRESGFFNNLSGLEVLERVWREDDEREDADGQSVEQGILGAQAFKWRSAMDRVDGEYIMI</sequence>
<dbReference type="GO" id="GO:0008270">
    <property type="term" value="F:zinc ion binding"/>
    <property type="evidence" value="ECO:0007669"/>
    <property type="project" value="InterPro"/>
</dbReference>
<keyword evidence="1" id="KW-0805">Transcription regulation</keyword>
<name>A0A6A6QYT4_9PEZI</name>
<feature type="domain" description="Zn(2)-C6 fungal-type" evidence="6">
    <location>
        <begin position="39"/>
        <end position="68"/>
    </location>
</feature>
<dbReference type="SUPFAM" id="SSF57701">
    <property type="entry name" value="Zn2/Cys6 DNA-binding domain"/>
    <property type="match status" value="1"/>
</dbReference>
<evidence type="ECO:0000256" key="1">
    <source>
        <dbReference type="ARBA" id="ARBA00023015"/>
    </source>
</evidence>
<feature type="compositionally biased region" description="Basic and acidic residues" evidence="5">
    <location>
        <begin position="38"/>
        <end position="54"/>
    </location>
</feature>
<dbReference type="GO" id="GO:0003677">
    <property type="term" value="F:DNA binding"/>
    <property type="evidence" value="ECO:0007669"/>
    <property type="project" value="UniProtKB-KW"/>
</dbReference>
<dbReference type="InterPro" id="IPR001138">
    <property type="entry name" value="Zn2Cys6_DnaBD"/>
</dbReference>
<dbReference type="AlphaFoldDB" id="A0A6A6QYT4"/>
<evidence type="ECO:0000256" key="5">
    <source>
        <dbReference type="SAM" id="MobiDB-lite"/>
    </source>
</evidence>
<protein>
    <recommendedName>
        <fullName evidence="6">Zn(2)-C6 fungal-type domain-containing protein</fullName>
    </recommendedName>
</protein>
<accession>A0A6A6QYT4</accession>
<organism evidence="7 8">
    <name type="scientific">Lophium mytilinum</name>
    <dbReference type="NCBI Taxonomy" id="390894"/>
    <lineage>
        <taxon>Eukaryota</taxon>
        <taxon>Fungi</taxon>
        <taxon>Dikarya</taxon>
        <taxon>Ascomycota</taxon>
        <taxon>Pezizomycotina</taxon>
        <taxon>Dothideomycetes</taxon>
        <taxon>Pleosporomycetidae</taxon>
        <taxon>Mytilinidiales</taxon>
        <taxon>Mytilinidiaceae</taxon>
        <taxon>Lophium</taxon>
    </lineage>
</organism>
<dbReference type="PANTHER" id="PTHR31069:SF28">
    <property type="entry name" value="ZN(II)2CYS6 TRANSCRIPTION FACTOR (EUROFUNG)"/>
    <property type="match status" value="1"/>
</dbReference>
<keyword evidence="8" id="KW-1185">Reference proteome</keyword>
<keyword evidence="3" id="KW-0804">Transcription</keyword>
<feature type="region of interest" description="Disordered" evidence="5">
    <location>
        <begin position="615"/>
        <end position="637"/>
    </location>
</feature>
<dbReference type="InterPro" id="IPR021858">
    <property type="entry name" value="Fun_TF"/>
</dbReference>
<gene>
    <name evidence="7" type="ORF">BU16DRAFT_571288</name>
</gene>
<feature type="compositionally biased region" description="Polar residues" evidence="5">
    <location>
        <begin position="92"/>
        <end position="141"/>
    </location>
</feature>
<feature type="region of interest" description="Disordered" evidence="5">
    <location>
        <begin position="89"/>
        <end position="147"/>
    </location>
</feature>
<dbReference type="OrthoDB" id="3431704at2759"/>
<reference evidence="7" key="1">
    <citation type="journal article" date="2020" name="Stud. Mycol.">
        <title>101 Dothideomycetes genomes: a test case for predicting lifestyles and emergence of pathogens.</title>
        <authorList>
            <person name="Haridas S."/>
            <person name="Albert R."/>
            <person name="Binder M."/>
            <person name="Bloem J."/>
            <person name="Labutti K."/>
            <person name="Salamov A."/>
            <person name="Andreopoulos B."/>
            <person name="Baker S."/>
            <person name="Barry K."/>
            <person name="Bills G."/>
            <person name="Bluhm B."/>
            <person name="Cannon C."/>
            <person name="Castanera R."/>
            <person name="Culley D."/>
            <person name="Daum C."/>
            <person name="Ezra D."/>
            <person name="Gonzalez J."/>
            <person name="Henrissat B."/>
            <person name="Kuo A."/>
            <person name="Liang C."/>
            <person name="Lipzen A."/>
            <person name="Lutzoni F."/>
            <person name="Magnuson J."/>
            <person name="Mondo S."/>
            <person name="Nolan M."/>
            <person name="Ohm R."/>
            <person name="Pangilinan J."/>
            <person name="Park H.-J."/>
            <person name="Ramirez L."/>
            <person name="Alfaro M."/>
            <person name="Sun H."/>
            <person name="Tritt A."/>
            <person name="Yoshinaga Y."/>
            <person name="Zwiers L.-H."/>
            <person name="Turgeon B."/>
            <person name="Goodwin S."/>
            <person name="Spatafora J."/>
            <person name="Crous P."/>
            <person name="Grigoriev I."/>
        </authorList>
    </citation>
    <scope>NUCLEOTIDE SEQUENCE</scope>
    <source>
        <strain evidence="7">CBS 269.34</strain>
    </source>
</reference>
<feature type="region of interest" description="Disordered" evidence="5">
    <location>
        <begin position="222"/>
        <end position="243"/>
    </location>
</feature>
<dbReference type="Proteomes" id="UP000799750">
    <property type="component" value="Unassembled WGS sequence"/>
</dbReference>
<dbReference type="GO" id="GO:0000981">
    <property type="term" value="F:DNA-binding transcription factor activity, RNA polymerase II-specific"/>
    <property type="evidence" value="ECO:0007669"/>
    <property type="project" value="InterPro"/>
</dbReference>
<keyword evidence="2" id="KW-0238">DNA-binding</keyword>
<evidence type="ECO:0000256" key="2">
    <source>
        <dbReference type="ARBA" id="ARBA00023125"/>
    </source>
</evidence>
<feature type="compositionally biased region" description="Low complexity" evidence="5">
    <location>
        <begin position="222"/>
        <end position="238"/>
    </location>
</feature>
<dbReference type="InterPro" id="IPR050675">
    <property type="entry name" value="OAF3"/>
</dbReference>
<evidence type="ECO:0000313" key="7">
    <source>
        <dbReference type="EMBL" id="KAF2497426.1"/>
    </source>
</evidence>